<dbReference type="OrthoDB" id="408631at2759"/>
<dbReference type="EMBL" id="LWDX02008521">
    <property type="protein sequence ID" value="OEL36643.1"/>
    <property type="molecule type" value="Genomic_DNA"/>
</dbReference>
<name>A0A1E5WGY4_9POAL</name>
<dbReference type="InterPro" id="IPR050466">
    <property type="entry name" value="Carboxylest/Gibb_receptor"/>
</dbReference>
<keyword evidence="3" id="KW-1185">Reference proteome</keyword>
<evidence type="ECO:0000313" key="2">
    <source>
        <dbReference type="EMBL" id="OEL36643.1"/>
    </source>
</evidence>
<dbReference type="AlphaFoldDB" id="A0A1E5WGY4"/>
<sequence>MADTLVKMWRLVSPANTGLDAPWINPLADGAPALRGLACGRVLVCLAEEGVLRDRGLAYREGLQASGWVGEQDVLEAAGQGHCFHLSDFTSGDAVKQDEAIARFLNL</sequence>
<comment type="caution">
    <text evidence="2">The sequence shown here is derived from an EMBL/GenBank/DDBJ whole genome shotgun (WGS) entry which is preliminary data.</text>
</comment>
<dbReference type="InterPro" id="IPR013094">
    <property type="entry name" value="AB_hydrolase_3"/>
</dbReference>
<dbReference type="PANTHER" id="PTHR23024:SF392">
    <property type="entry name" value="OS09G0462200 PROTEIN"/>
    <property type="match status" value="1"/>
</dbReference>
<organism evidence="2 3">
    <name type="scientific">Dichanthelium oligosanthes</name>
    <dbReference type="NCBI Taxonomy" id="888268"/>
    <lineage>
        <taxon>Eukaryota</taxon>
        <taxon>Viridiplantae</taxon>
        <taxon>Streptophyta</taxon>
        <taxon>Embryophyta</taxon>
        <taxon>Tracheophyta</taxon>
        <taxon>Spermatophyta</taxon>
        <taxon>Magnoliopsida</taxon>
        <taxon>Liliopsida</taxon>
        <taxon>Poales</taxon>
        <taxon>Poaceae</taxon>
        <taxon>PACMAD clade</taxon>
        <taxon>Panicoideae</taxon>
        <taxon>Panicodae</taxon>
        <taxon>Paniceae</taxon>
        <taxon>Dichantheliinae</taxon>
        <taxon>Dichanthelium</taxon>
    </lineage>
</organism>
<dbReference type="Proteomes" id="UP000095767">
    <property type="component" value="Unassembled WGS sequence"/>
</dbReference>
<dbReference type="InterPro" id="IPR029058">
    <property type="entry name" value="AB_hydrolase_fold"/>
</dbReference>
<protein>
    <recommendedName>
        <fullName evidence="1">Alpha/beta hydrolase fold-3 domain-containing protein</fullName>
    </recommendedName>
</protein>
<evidence type="ECO:0000259" key="1">
    <source>
        <dbReference type="Pfam" id="PF07859"/>
    </source>
</evidence>
<dbReference type="Gene3D" id="3.40.50.1820">
    <property type="entry name" value="alpha/beta hydrolase"/>
    <property type="match status" value="1"/>
</dbReference>
<accession>A0A1E5WGY4</accession>
<evidence type="ECO:0000313" key="3">
    <source>
        <dbReference type="Proteomes" id="UP000095767"/>
    </source>
</evidence>
<dbReference type="STRING" id="888268.A0A1E5WGY4"/>
<feature type="domain" description="Alpha/beta hydrolase fold-3" evidence="1">
    <location>
        <begin position="4"/>
        <end position="85"/>
    </location>
</feature>
<proteinExistence type="predicted"/>
<reference evidence="2 3" key="1">
    <citation type="submission" date="2016-09" db="EMBL/GenBank/DDBJ databases">
        <title>The draft genome of Dichanthelium oligosanthes: A C3 panicoid grass species.</title>
        <authorList>
            <person name="Studer A.J."/>
            <person name="Schnable J.C."/>
            <person name="Brutnell T.P."/>
        </authorList>
    </citation>
    <scope>NUCLEOTIDE SEQUENCE [LARGE SCALE GENOMIC DNA]</scope>
    <source>
        <strain evidence="3">cv. Kellogg 1175</strain>
        <tissue evidence="2">Leaf</tissue>
    </source>
</reference>
<dbReference type="SUPFAM" id="SSF53474">
    <property type="entry name" value="alpha/beta-Hydrolases"/>
    <property type="match status" value="1"/>
</dbReference>
<dbReference type="PANTHER" id="PTHR23024">
    <property type="entry name" value="ARYLACETAMIDE DEACETYLASE"/>
    <property type="match status" value="1"/>
</dbReference>
<gene>
    <name evidence="2" type="ORF">BAE44_0002338</name>
</gene>
<dbReference type="GO" id="GO:0016787">
    <property type="term" value="F:hydrolase activity"/>
    <property type="evidence" value="ECO:0007669"/>
    <property type="project" value="InterPro"/>
</dbReference>
<dbReference type="Pfam" id="PF07859">
    <property type="entry name" value="Abhydrolase_3"/>
    <property type="match status" value="1"/>
</dbReference>